<feature type="compositionally biased region" description="Polar residues" evidence="1">
    <location>
        <begin position="817"/>
        <end position="826"/>
    </location>
</feature>
<evidence type="ECO:0000313" key="5">
    <source>
        <dbReference type="Proteomes" id="UP001497623"/>
    </source>
</evidence>
<accession>A0AAV2Q8T1</accession>
<dbReference type="InterPro" id="IPR029058">
    <property type="entry name" value="AB_hydrolase_fold"/>
</dbReference>
<gene>
    <name evidence="4" type="ORF">MNOR_LOCUS9577</name>
</gene>
<evidence type="ECO:0000313" key="4">
    <source>
        <dbReference type="EMBL" id="CAL4074696.1"/>
    </source>
</evidence>
<feature type="compositionally biased region" description="Basic and acidic residues" evidence="1">
    <location>
        <begin position="160"/>
        <end position="173"/>
    </location>
</feature>
<feature type="domain" description="KANSL3 helical" evidence="3">
    <location>
        <begin position="189"/>
        <end position="293"/>
    </location>
</feature>
<feature type="region of interest" description="Disordered" evidence="1">
    <location>
        <begin position="832"/>
        <end position="851"/>
    </location>
</feature>
<dbReference type="InterPro" id="IPR046879">
    <property type="entry name" value="KANL3/Tex30_Abhydrolase"/>
</dbReference>
<organism evidence="4 5">
    <name type="scientific">Meganyctiphanes norvegica</name>
    <name type="common">Northern krill</name>
    <name type="synonym">Thysanopoda norvegica</name>
    <dbReference type="NCBI Taxonomy" id="48144"/>
    <lineage>
        <taxon>Eukaryota</taxon>
        <taxon>Metazoa</taxon>
        <taxon>Ecdysozoa</taxon>
        <taxon>Arthropoda</taxon>
        <taxon>Crustacea</taxon>
        <taxon>Multicrustacea</taxon>
        <taxon>Malacostraca</taxon>
        <taxon>Eumalacostraca</taxon>
        <taxon>Eucarida</taxon>
        <taxon>Euphausiacea</taxon>
        <taxon>Euphausiidae</taxon>
        <taxon>Meganyctiphanes</taxon>
    </lineage>
</organism>
<evidence type="ECO:0008006" key="6">
    <source>
        <dbReference type="Google" id="ProtNLM"/>
    </source>
</evidence>
<feature type="region of interest" description="Disordered" evidence="1">
    <location>
        <begin position="1"/>
        <end position="24"/>
    </location>
</feature>
<name>A0AAV2Q8T1_MEGNR</name>
<feature type="region of interest" description="Disordered" evidence="1">
    <location>
        <begin position="567"/>
        <end position="620"/>
    </location>
</feature>
<feature type="compositionally biased region" description="Low complexity" evidence="1">
    <location>
        <begin position="1290"/>
        <end position="1305"/>
    </location>
</feature>
<dbReference type="GO" id="GO:0045944">
    <property type="term" value="P:positive regulation of transcription by RNA polymerase II"/>
    <property type="evidence" value="ECO:0007669"/>
    <property type="project" value="TreeGrafter"/>
</dbReference>
<dbReference type="GO" id="GO:0044545">
    <property type="term" value="C:NSL complex"/>
    <property type="evidence" value="ECO:0007669"/>
    <property type="project" value="TreeGrafter"/>
</dbReference>
<feature type="region of interest" description="Disordered" evidence="1">
    <location>
        <begin position="931"/>
        <end position="957"/>
    </location>
</feature>
<dbReference type="InterPro" id="IPR056519">
    <property type="entry name" value="KANSL3_1st"/>
</dbReference>
<feature type="domain" description="KANL3/Tex30 alpha/beta hydrolase-like" evidence="2">
    <location>
        <begin position="376"/>
        <end position="496"/>
    </location>
</feature>
<sequence length="1438" mass="150621">MNPSSFRPTPHTRPSSPRSLGYSVMDKSEAWDSKVRGESYSRIGDSYLRTHDPHARFTSVLRQASGQESETDIVLLEHSYARPWNWRPEASHARPKKSLFVSKKVQPTRFSPSHDEIVDVDGSPPPPPPLLYDLNKAQQVMSECERHVVFARLDQIHAKPPDFSKADHTHPDQDTEDDEWEERIPKLGWTESQSSLFNKMVQILDADRLARLALKDTHNEPVTRRAQVDKTAGRFRQALARVNWDSKLTQWLHSVLLQYLSLPYLAAYLDILQTLKSKIPTLVDKMVAFSNSQRGASVEALNLLLKRPWDPAVPSLNQHKPRKLEGSPIIIQVPSGPPSSIPQAPRRIRFFNIQLQHVAKTLPVMITPDSSDPTSVLEQIFAEVRGRILECRTQYPNSPIVLLGWGIGAVIACHVSMLENVSANICLGFPITSASGKRGEADDPLLDCRTPTLFIIGEKATNVSIDDLEEMRMRIRVETELLSSVGEDLHVKTSKHAKSKCLVVNFLIEHNVPDEIGDFLSHLLSDNASSAAFSPLPLQSYPSSSQSLSVAALHSGCQKQPGALHSPLSVSFSNPLPPKVHKKEQMPRKRKSSAGTLEGVALPSPAKISKPGTASSGGVHGNLKIPVGVSALSATSSSAPIGSFSSFNLDAHSGSTLLGTASGSSLMKRKYTRKLDSARYPKVKNLSAELAAAANTSGTLSSAPSSTIYSQARTTTASESFTSVLDDTSLLNRNKATRRANRRDQHSTPEPIISSPSSPTPSTSSLIADDCISSSGPQMSTIPLGSMASLTKQKYQKILELTTSTSSNESLAHYSPELNTSKTEETVFSTGRSSGIRGAYEPSSPFSSDGSSILRQRLSDVQKTSNASGQSQIVTMSAKVLKESPPMFTPSSHSVSTTTSGHTIVSVASDIASRKISSVPGGSVVTPVGWNKRGRPSTKSRQIRGNQTLSSTSASNTKHTIQGVATIPGTFTLGMAGAALQGGTKGGVFSIGSSGIVKTTSAAQTIPRSSVLLNTNDDASLISSKGASISPRSGGVRVYSGSPQKASPASFLLTNVSSSSIRMASPSMVITNTQPSADTTTTAAPSSGSVSGSVVVSGGGNPAGTVVLSSAVAGAGTTMVVSGGTGVSDGTGTVGTVVVSGGVGNTVVSGGSRGRVILTSSPRVIRPIIAGSSHTTISTSTQPSPLPRTISSGAIGGSNSSNRGNLATSRPTVMLVTTATTAAGSHATAAVTPPTTTTTTTATRIVTTTSSTSAGPIVTSAAVAPQGELALLVAASEMSERANMQQQTESDGATSGSTLASGGIASSSQDVDIGVEIRESVGLQVSSAITTSSGTFATNTSNSSSLSNNSGIVARTFTVVGSTADGASGSSNIVVSSVGSIKTRKSNNRGIIVTTGSSKPISTTVTSTSTTSQQTATTGTQVVPPKRGRGRGRRGTSH</sequence>
<evidence type="ECO:0000259" key="2">
    <source>
        <dbReference type="Pfam" id="PF20408"/>
    </source>
</evidence>
<dbReference type="InterPro" id="IPR026555">
    <property type="entry name" value="NSL3/Tex30"/>
</dbReference>
<feature type="non-terminal residue" evidence="4">
    <location>
        <position position="1438"/>
    </location>
</feature>
<feature type="compositionally biased region" description="Low complexity" evidence="1">
    <location>
        <begin position="1191"/>
        <end position="1205"/>
    </location>
</feature>
<dbReference type="Pfam" id="PF20408">
    <property type="entry name" value="Abhydrolase_11"/>
    <property type="match status" value="1"/>
</dbReference>
<feature type="compositionally biased region" description="Low complexity" evidence="1">
    <location>
        <begin position="748"/>
        <end position="765"/>
    </location>
</feature>
<dbReference type="EMBL" id="CAXKWB010004661">
    <property type="protein sequence ID" value="CAL4074696.1"/>
    <property type="molecule type" value="Genomic_DNA"/>
</dbReference>
<proteinExistence type="predicted"/>
<feature type="region of interest" description="Disordered" evidence="1">
    <location>
        <begin position="1392"/>
        <end position="1438"/>
    </location>
</feature>
<evidence type="ECO:0000259" key="3">
    <source>
        <dbReference type="Pfam" id="PF23154"/>
    </source>
</evidence>
<evidence type="ECO:0000256" key="1">
    <source>
        <dbReference type="SAM" id="MobiDB-lite"/>
    </source>
</evidence>
<feature type="region of interest" description="Disordered" evidence="1">
    <location>
        <begin position="1280"/>
        <end position="1305"/>
    </location>
</feature>
<feature type="region of interest" description="Disordered" evidence="1">
    <location>
        <begin position="1222"/>
        <end position="1242"/>
    </location>
</feature>
<feature type="compositionally biased region" description="Polar residues" evidence="1">
    <location>
        <begin position="943"/>
        <end position="957"/>
    </location>
</feature>
<dbReference type="PANTHER" id="PTHR13136:SF16">
    <property type="entry name" value="KAT8 REGULATORY NSL COMPLEX SUBUNIT 3"/>
    <property type="match status" value="1"/>
</dbReference>
<feature type="region of interest" description="Disordered" evidence="1">
    <location>
        <begin position="732"/>
        <end position="772"/>
    </location>
</feature>
<reference evidence="4 5" key="1">
    <citation type="submission" date="2024-05" db="EMBL/GenBank/DDBJ databases">
        <authorList>
            <person name="Wallberg A."/>
        </authorList>
    </citation>
    <scope>NUCLEOTIDE SEQUENCE [LARGE SCALE GENOMIC DNA]</scope>
</reference>
<dbReference type="Gene3D" id="3.40.50.1820">
    <property type="entry name" value="alpha/beta hydrolase"/>
    <property type="match status" value="1"/>
</dbReference>
<feature type="compositionally biased region" description="Low complexity" evidence="1">
    <location>
        <begin position="1402"/>
        <end position="1423"/>
    </location>
</feature>
<dbReference type="Proteomes" id="UP001497623">
    <property type="component" value="Unassembled WGS sequence"/>
</dbReference>
<protein>
    <recommendedName>
        <fullName evidence="6">KAT8 regulatory NSL complex subunit 3</fullName>
    </recommendedName>
</protein>
<dbReference type="PANTHER" id="PTHR13136">
    <property type="entry name" value="TESTIS DEVELOPMENT PROTEIN PRTD"/>
    <property type="match status" value="1"/>
</dbReference>
<feature type="compositionally biased region" description="Polar residues" evidence="1">
    <location>
        <begin position="1172"/>
        <end position="1183"/>
    </location>
</feature>
<feature type="compositionally biased region" description="Low complexity" evidence="1">
    <location>
        <begin position="1"/>
        <end position="19"/>
    </location>
</feature>
<keyword evidence="5" id="KW-1185">Reference proteome</keyword>
<feature type="region of interest" description="Disordered" evidence="1">
    <location>
        <begin position="1171"/>
        <end position="1209"/>
    </location>
</feature>
<dbReference type="SUPFAM" id="SSF53474">
    <property type="entry name" value="alpha/beta-Hydrolases"/>
    <property type="match status" value="1"/>
</dbReference>
<comment type="caution">
    <text evidence="4">The sequence shown here is derived from an EMBL/GenBank/DDBJ whole genome shotgun (WGS) entry which is preliminary data.</text>
</comment>
<feature type="compositionally biased region" description="Basic residues" evidence="1">
    <location>
        <begin position="932"/>
        <end position="942"/>
    </location>
</feature>
<feature type="region of interest" description="Disordered" evidence="1">
    <location>
        <begin position="160"/>
        <end position="179"/>
    </location>
</feature>
<dbReference type="Pfam" id="PF23154">
    <property type="entry name" value="KANSL3_1st"/>
    <property type="match status" value="1"/>
</dbReference>
<feature type="region of interest" description="Disordered" evidence="1">
    <location>
        <begin position="805"/>
        <end position="826"/>
    </location>
</feature>
<feature type="compositionally biased region" description="Basic residues" evidence="1">
    <location>
        <begin position="1426"/>
        <end position="1438"/>
    </location>
</feature>